<protein>
    <submittedName>
        <fullName evidence="9">Peptidase m42</fullName>
    </submittedName>
</protein>
<evidence type="ECO:0000313" key="9">
    <source>
        <dbReference type="EMBL" id="SLM52648.1"/>
    </source>
</evidence>
<evidence type="ECO:0000256" key="4">
    <source>
        <dbReference type="ARBA" id="ARBA00022723"/>
    </source>
</evidence>
<dbReference type="SUPFAM" id="SSF101821">
    <property type="entry name" value="Aminopeptidase/glucanase lid domain"/>
    <property type="match status" value="1"/>
</dbReference>
<dbReference type="GO" id="GO:0004177">
    <property type="term" value="F:aminopeptidase activity"/>
    <property type="evidence" value="ECO:0007669"/>
    <property type="project" value="UniProtKB-UniRule"/>
</dbReference>
<evidence type="ECO:0000256" key="1">
    <source>
        <dbReference type="ARBA" id="ARBA00006272"/>
    </source>
</evidence>
<sequence length="358" mass="39641">MPEIIETIQQLTNIPSPTGYTAEIIDFLDENLKQKGYQPEKNNKGSLMVTVRGTENQSRRFVTAHIDTLGAMVRAIKPDGRLKIDLIGGFTYHSIDGEYCTVHSAATGKDWTGTILLHQTSVHVYKDARTAERSQDNMEIRLDAEVHSAKDVTSLGIGVGDFISFAPRTEITPTGYIKSRHLDDKASAAILLQFLHRIADENLTLPYTTCFFFSNNEEIGYGGNSNMPPHTVEYLAVDMGAMGDDQQTDEYTVSICVKDGSGPYHFGLRQQLVGLCESQEIPYKLDIYPFYGSDASAAMKAGWDVRHALIGPGIDASHAYERTHRKSLEACARLLEAYLSAPMIGKQPGKQGDIEWNN</sequence>
<reference evidence="10" key="1">
    <citation type="submission" date="2016-04" db="EMBL/GenBank/DDBJ databases">
        <authorList>
            <person name="Strepis N."/>
        </authorList>
    </citation>
    <scope>NUCLEOTIDE SEQUENCE [LARGE SCALE GENOMIC DNA]</scope>
</reference>
<dbReference type="GO" id="GO:0006508">
    <property type="term" value="P:proteolysis"/>
    <property type="evidence" value="ECO:0007669"/>
    <property type="project" value="UniProtKB-KW"/>
</dbReference>
<dbReference type="InterPro" id="IPR008007">
    <property type="entry name" value="Peptidase_M42"/>
</dbReference>
<name>A0A1W1IHY4_9LACT</name>
<feature type="active site" description="Proton acceptor" evidence="7">
    <location>
        <position position="217"/>
    </location>
</feature>
<comment type="similarity">
    <text evidence="1 6">Belongs to the peptidase M42 family.</text>
</comment>
<keyword evidence="4 8" id="KW-0479">Metal-binding</keyword>
<evidence type="ECO:0000256" key="6">
    <source>
        <dbReference type="PIRNR" id="PIRNR001123"/>
    </source>
</evidence>
<dbReference type="Gene3D" id="3.40.630.10">
    <property type="entry name" value="Zn peptidases"/>
    <property type="match status" value="1"/>
</dbReference>
<keyword evidence="2" id="KW-0031">Aminopeptidase</keyword>
<dbReference type="InterPro" id="IPR051464">
    <property type="entry name" value="Peptidase_M42_aminopept"/>
</dbReference>
<evidence type="ECO:0000256" key="8">
    <source>
        <dbReference type="PIRSR" id="PIRSR001123-2"/>
    </source>
</evidence>
<keyword evidence="10" id="KW-1185">Reference proteome</keyword>
<dbReference type="PIRSF" id="PIRSF001123">
    <property type="entry name" value="PepA_GA"/>
    <property type="match status" value="1"/>
</dbReference>
<dbReference type="Pfam" id="PF05343">
    <property type="entry name" value="Peptidase_M42"/>
    <property type="match status" value="1"/>
</dbReference>
<dbReference type="InterPro" id="IPR023367">
    <property type="entry name" value="Peptidase_M42_dom2"/>
</dbReference>
<gene>
    <name evidence="9" type="ORF">TPAS_2342</name>
</gene>
<organism evidence="9 10">
    <name type="scientific">Trichococcus pasteurii</name>
    <dbReference type="NCBI Taxonomy" id="43064"/>
    <lineage>
        <taxon>Bacteria</taxon>
        <taxon>Bacillati</taxon>
        <taxon>Bacillota</taxon>
        <taxon>Bacilli</taxon>
        <taxon>Lactobacillales</taxon>
        <taxon>Carnobacteriaceae</taxon>
        <taxon>Trichococcus</taxon>
    </lineage>
</organism>
<feature type="binding site" evidence="8">
    <location>
        <position position="183"/>
    </location>
    <ligand>
        <name>Zn(2+)</name>
        <dbReference type="ChEBI" id="CHEBI:29105"/>
        <label>1</label>
    </ligand>
</feature>
<feature type="binding site" evidence="8">
    <location>
        <position position="218"/>
    </location>
    <ligand>
        <name>Zn(2+)</name>
        <dbReference type="ChEBI" id="CHEBI:29105"/>
        <label>2</label>
    </ligand>
</feature>
<dbReference type="EMBL" id="FWEY01000008">
    <property type="protein sequence ID" value="SLM52648.1"/>
    <property type="molecule type" value="Genomic_DNA"/>
</dbReference>
<feature type="binding site" evidence="8">
    <location>
        <position position="318"/>
    </location>
    <ligand>
        <name>Zn(2+)</name>
        <dbReference type="ChEBI" id="CHEBI:29105"/>
        <label>2</label>
    </ligand>
</feature>
<dbReference type="Proteomes" id="UP000195985">
    <property type="component" value="Unassembled WGS sequence"/>
</dbReference>
<evidence type="ECO:0000256" key="7">
    <source>
        <dbReference type="PIRSR" id="PIRSR001123-1"/>
    </source>
</evidence>
<evidence type="ECO:0000256" key="2">
    <source>
        <dbReference type="ARBA" id="ARBA00022438"/>
    </source>
</evidence>
<proteinExistence type="inferred from homology"/>
<dbReference type="Gene3D" id="2.40.30.40">
    <property type="entry name" value="Peptidase M42, domain 2"/>
    <property type="match status" value="1"/>
</dbReference>
<evidence type="ECO:0000313" key="10">
    <source>
        <dbReference type="Proteomes" id="UP000195985"/>
    </source>
</evidence>
<dbReference type="GO" id="GO:0046872">
    <property type="term" value="F:metal ion binding"/>
    <property type="evidence" value="ECO:0007669"/>
    <property type="project" value="UniProtKB-UniRule"/>
</dbReference>
<dbReference type="STRING" id="43064.SAMN04488086_10984"/>
<dbReference type="OrthoDB" id="361940at2"/>
<dbReference type="PANTHER" id="PTHR32481:SF7">
    <property type="entry name" value="AMINOPEPTIDASE YHFE-RELATED"/>
    <property type="match status" value="1"/>
</dbReference>
<dbReference type="RefSeq" id="WP_086943403.1">
    <property type="nucleotide sequence ID" value="NZ_FONM01000009.1"/>
</dbReference>
<feature type="binding site" evidence="8">
    <location>
        <position position="238"/>
    </location>
    <ligand>
        <name>Zn(2+)</name>
        <dbReference type="ChEBI" id="CHEBI:29105"/>
        <label>1</label>
    </ligand>
</feature>
<feature type="binding site" evidence="8">
    <location>
        <position position="183"/>
    </location>
    <ligand>
        <name>Zn(2+)</name>
        <dbReference type="ChEBI" id="CHEBI:29105"/>
        <label>2</label>
    </ligand>
</feature>
<comment type="cofactor">
    <cofactor evidence="8">
        <name>a divalent metal cation</name>
        <dbReference type="ChEBI" id="CHEBI:60240"/>
    </cofactor>
    <text evidence="8">Binds 2 divalent metal cations per subunit.</text>
</comment>
<keyword evidence="5" id="KW-0378">Hydrolase</keyword>
<accession>A0A1W1IHY4</accession>
<evidence type="ECO:0000256" key="5">
    <source>
        <dbReference type="ARBA" id="ARBA00022801"/>
    </source>
</evidence>
<evidence type="ECO:0000256" key="3">
    <source>
        <dbReference type="ARBA" id="ARBA00022670"/>
    </source>
</evidence>
<dbReference type="PANTHER" id="PTHR32481">
    <property type="entry name" value="AMINOPEPTIDASE"/>
    <property type="match status" value="1"/>
</dbReference>
<dbReference type="AlphaFoldDB" id="A0A1W1IHY4"/>
<dbReference type="SUPFAM" id="SSF53187">
    <property type="entry name" value="Zn-dependent exopeptidases"/>
    <property type="match status" value="1"/>
</dbReference>
<keyword evidence="3" id="KW-0645">Protease</keyword>
<feature type="binding site" evidence="8">
    <location>
        <position position="65"/>
    </location>
    <ligand>
        <name>Zn(2+)</name>
        <dbReference type="ChEBI" id="CHEBI:29105"/>
        <label>1</label>
    </ligand>
</feature>
<dbReference type="CDD" id="cd05657">
    <property type="entry name" value="M42_glucanase_like"/>
    <property type="match status" value="1"/>
</dbReference>